<gene>
    <name evidence="1" type="ORF">CLUMA_CG000886</name>
</gene>
<proteinExistence type="predicted"/>
<organism evidence="1 2">
    <name type="scientific">Clunio marinus</name>
    <dbReference type="NCBI Taxonomy" id="568069"/>
    <lineage>
        <taxon>Eukaryota</taxon>
        <taxon>Metazoa</taxon>
        <taxon>Ecdysozoa</taxon>
        <taxon>Arthropoda</taxon>
        <taxon>Hexapoda</taxon>
        <taxon>Insecta</taxon>
        <taxon>Pterygota</taxon>
        <taxon>Neoptera</taxon>
        <taxon>Endopterygota</taxon>
        <taxon>Diptera</taxon>
        <taxon>Nematocera</taxon>
        <taxon>Chironomoidea</taxon>
        <taxon>Chironomidae</taxon>
        <taxon>Clunio</taxon>
    </lineage>
</organism>
<dbReference type="Proteomes" id="UP000183832">
    <property type="component" value="Unassembled WGS sequence"/>
</dbReference>
<evidence type="ECO:0000313" key="2">
    <source>
        <dbReference type="Proteomes" id="UP000183832"/>
    </source>
</evidence>
<keyword evidence="2" id="KW-1185">Reference proteome</keyword>
<name>A0A1J1HKT0_9DIPT</name>
<accession>A0A1J1HKT0</accession>
<sequence length="162" mass="18458">MDVKVYESEAILMIATGNDHELDFFMSASTVNTQTFFNIDFHFNKLIAISITNSVAHAEPCAVQRRSRENVRGPLAQRRPLSSSREWMMRRSKDKLTLSVNKLGGLKIIHAPILAAVGSLGRVRLLFKNSFLENGSVWSFPRFETSHSLARDRLRIRKQIEV</sequence>
<evidence type="ECO:0000313" key="1">
    <source>
        <dbReference type="EMBL" id="CRK87070.1"/>
    </source>
</evidence>
<protein>
    <submittedName>
        <fullName evidence="1">CLUMA_CG000886, isoform A</fullName>
    </submittedName>
</protein>
<dbReference type="EMBL" id="CVRI01000003">
    <property type="protein sequence ID" value="CRK87070.1"/>
    <property type="molecule type" value="Genomic_DNA"/>
</dbReference>
<dbReference type="AlphaFoldDB" id="A0A1J1HKT0"/>
<reference evidence="1 2" key="1">
    <citation type="submission" date="2015-04" db="EMBL/GenBank/DDBJ databases">
        <authorList>
            <person name="Syromyatnikov M.Y."/>
            <person name="Popov V.N."/>
        </authorList>
    </citation>
    <scope>NUCLEOTIDE SEQUENCE [LARGE SCALE GENOMIC DNA]</scope>
</reference>